<evidence type="ECO:0000259" key="6">
    <source>
        <dbReference type="PROSITE" id="PS51330"/>
    </source>
</evidence>
<gene>
    <name evidence="7" type="ORF">METZ01_LOCUS117316</name>
</gene>
<evidence type="ECO:0000256" key="5">
    <source>
        <dbReference type="ARBA" id="ARBA00023002"/>
    </source>
</evidence>
<dbReference type="GO" id="GO:0046655">
    <property type="term" value="P:folic acid metabolic process"/>
    <property type="evidence" value="ECO:0007669"/>
    <property type="project" value="TreeGrafter"/>
</dbReference>
<dbReference type="EC" id="1.5.1.3" evidence="2"/>
<evidence type="ECO:0000256" key="4">
    <source>
        <dbReference type="ARBA" id="ARBA00022857"/>
    </source>
</evidence>
<dbReference type="PRINTS" id="PR00070">
    <property type="entry name" value="DHFR"/>
</dbReference>
<dbReference type="Pfam" id="PF00186">
    <property type="entry name" value="DHFR_1"/>
    <property type="match status" value="1"/>
</dbReference>
<keyword evidence="5" id="KW-0560">Oxidoreductase</keyword>
<dbReference type="InterPro" id="IPR017925">
    <property type="entry name" value="DHFR_CS"/>
</dbReference>
<dbReference type="AlphaFoldDB" id="A0A381XIZ2"/>
<evidence type="ECO:0000313" key="7">
    <source>
        <dbReference type="EMBL" id="SVA64462.1"/>
    </source>
</evidence>
<dbReference type="GO" id="GO:0046654">
    <property type="term" value="P:tetrahydrofolate biosynthetic process"/>
    <property type="evidence" value="ECO:0007669"/>
    <property type="project" value="InterPro"/>
</dbReference>
<proteinExistence type="predicted"/>
<dbReference type="InterPro" id="IPR024072">
    <property type="entry name" value="DHFR-like_dom_sf"/>
</dbReference>
<dbReference type="PROSITE" id="PS00075">
    <property type="entry name" value="DHFR_1"/>
    <property type="match status" value="1"/>
</dbReference>
<dbReference type="PANTHER" id="PTHR48069:SF3">
    <property type="entry name" value="DIHYDROFOLATE REDUCTASE"/>
    <property type="match status" value="1"/>
</dbReference>
<accession>A0A381XIZ2</accession>
<name>A0A381XIZ2_9ZZZZ</name>
<dbReference type="InterPro" id="IPR012259">
    <property type="entry name" value="DHFR"/>
</dbReference>
<evidence type="ECO:0000256" key="2">
    <source>
        <dbReference type="ARBA" id="ARBA00012856"/>
    </source>
</evidence>
<evidence type="ECO:0000256" key="1">
    <source>
        <dbReference type="ARBA" id="ARBA00004903"/>
    </source>
</evidence>
<dbReference type="GO" id="GO:0005829">
    <property type="term" value="C:cytosol"/>
    <property type="evidence" value="ECO:0007669"/>
    <property type="project" value="TreeGrafter"/>
</dbReference>
<dbReference type="GO" id="GO:0004146">
    <property type="term" value="F:dihydrofolate reductase activity"/>
    <property type="evidence" value="ECO:0007669"/>
    <property type="project" value="UniProtKB-EC"/>
</dbReference>
<dbReference type="GO" id="GO:0046452">
    <property type="term" value="P:dihydrofolate metabolic process"/>
    <property type="evidence" value="ECO:0007669"/>
    <property type="project" value="TreeGrafter"/>
</dbReference>
<keyword evidence="4" id="KW-0521">NADP</keyword>
<evidence type="ECO:0000256" key="3">
    <source>
        <dbReference type="ARBA" id="ARBA00022563"/>
    </source>
</evidence>
<dbReference type="FunFam" id="3.40.430.10:FF:000001">
    <property type="entry name" value="Dihydrofolate reductase"/>
    <property type="match status" value="1"/>
</dbReference>
<dbReference type="PROSITE" id="PS51330">
    <property type="entry name" value="DHFR_2"/>
    <property type="match status" value="1"/>
</dbReference>
<dbReference type="GO" id="GO:0006730">
    <property type="term" value="P:one-carbon metabolic process"/>
    <property type="evidence" value="ECO:0007669"/>
    <property type="project" value="UniProtKB-KW"/>
</dbReference>
<dbReference type="GO" id="GO:0050661">
    <property type="term" value="F:NADP binding"/>
    <property type="evidence" value="ECO:0007669"/>
    <property type="project" value="InterPro"/>
</dbReference>
<protein>
    <recommendedName>
        <fullName evidence="2">dihydrofolate reductase</fullName>
        <ecNumber evidence="2">1.5.1.3</ecNumber>
    </recommendedName>
</protein>
<dbReference type="PANTHER" id="PTHR48069">
    <property type="entry name" value="DIHYDROFOLATE REDUCTASE"/>
    <property type="match status" value="1"/>
</dbReference>
<reference evidence="7" key="1">
    <citation type="submission" date="2018-05" db="EMBL/GenBank/DDBJ databases">
        <authorList>
            <person name="Lanie J.A."/>
            <person name="Ng W.-L."/>
            <person name="Kazmierczak K.M."/>
            <person name="Andrzejewski T.M."/>
            <person name="Davidsen T.M."/>
            <person name="Wayne K.J."/>
            <person name="Tettelin H."/>
            <person name="Glass J.I."/>
            <person name="Rusch D."/>
            <person name="Podicherti R."/>
            <person name="Tsui H.-C.T."/>
            <person name="Winkler M.E."/>
        </authorList>
    </citation>
    <scope>NUCLEOTIDE SEQUENCE</scope>
</reference>
<dbReference type="EMBL" id="UINC01015280">
    <property type="protein sequence ID" value="SVA64462.1"/>
    <property type="molecule type" value="Genomic_DNA"/>
</dbReference>
<keyword evidence="3" id="KW-0554">One-carbon metabolism</keyword>
<dbReference type="CDD" id="cd00209">
    <property type="entry name" value="DHFR"/>
    <property type="match status" value="1"/>
</dbReference>
<dbReference type="PIRSF" id="PIRSF000194">
    <property type="entry name" value="DHFR"/>
    <property type="match status" value="1"/>
</dbReference>
<sequence length="168" mass="19151">MLISLIAAVAKNRVIGEKGKLPWNLPSDLKKFRELTIHKPIIMGRKTWESIGRPLPNRDNIVVTKKTDIKVDGIIICSSPDQALYEAKLRAAHRNSNEIMIIGGGYIYKEYMDKADKIYITEVDLEPIGDAFFPSIDFNLYKEISREPKAKNEGDSAYHSLVIYEKNR</sequence>
<dbReference type="SUPFAM" id="SSF53597">
    <property type="entry name" value="Dihydrofolate reductase-like"/>
    <property type="match status" value="1"/>
</dbReference>
<dbReference type="GO" id="GO:0043168">
    <property type="term" value="F:anion binding"/>
    <property type="evidence" value="ECO:0007669"/>
    <property type="project" value="UniProtKB-ARBA"/>
</dbReference>
<dbReference type="Gene3D" id="3.40.430.10">
    <property type="entry name" value="Dihydrofolate Reductase, subunit A"/>
    <property type="match status" value="1"/>
</dbReference>
<dbReference type="InterPro" id="IPR001796">
    <property type="entry name" value="DHFR_dom"/>
</dbReference>
<organism evidence="7">
    <name type="scientific">marine metagenome</name>
    <dbReference type="NCBI Taxonomy" id="408172"/>
    <lineage>
        <taxon>unclassified sequences</taxon>
        <taxon>metagenomes</taxon>
        <taxon>ecological metagenomes</taxon>
    </lineage>
</organism>
<feature type="domain" description="DHFR" evidence="6">
    <location>
        <begin position="2"/>
        <end position="166"/>
    </location>
</feature>
<comment type="pathway">
    <text evidence="1">Cofactor biosynthesis; tetrahydrofolate biosynthesis; 5,6,7,8-tetrahydrofolate from 7,8-dihydrofolate: step 1/1.</text>
</comment>